<dbReference type="InterPro" id="IPR052558">
    <property type="entry name" value="Siderophore_Hydrolase_D"/>
</dbReference>
<dbReference type="Pfam" id="PF00756">
    <property type="entry name" value="Esterase"/>
    <property type="match status" value="1"/>
</dbReference>
<evidence type="ECO:0000256" key="1">
    <source>
        <dbReference type="ARBA" id="ARBA00005622"/>
    </source>
</evidence>
<organism evidence="4 5">
    <name type="scientific">Acinetobacter baylyi (strain ATCC 33305 / BD413 / ADP1)</name>
    <dbReference type="NCBI Taxonomy" id="62977"/>
    <lineage>
        <taxon>Bacteria</taxon>
        <taxon>Pseudomonadati</taxon>
        <taxon>Pseudomonadota</taxon>
        <taxon>Gammaproteobacteria</taxon>
        <taxon>Moraxellales</taxon>
        <taxon>Moraxellaceae</taxon>
        <taxon>Acinetobacter</taxon>
    </lineage>
</organism>
<feature type="chain" id="PRO_5004273237" description="Alpha/beta hydrolase" evidence="3">
    <location>
        <begin position="32"/>
        <end position="322"/>
    </location>
</feature>
<dbReference type="EMBL" id="CR543861">
    <property type="protein sequence ID" value="CAG69020.1"/>
    <property type="molecule type" value="Genomic_DNA"/>
</dbReference>
<dbReference type="Proteomes" id="UP000000430">
    <property type="component" value="Chromosome"/>
</dbReference>
<keyword evidence="2" id="KW-0378">Hydrolase</keyword>
<gene>
    <name evidence="4" type="ordered locus">ACIAD2224</name>
</gene>
<dbReference type="OrthoDB" id="9784036at2"/>
<evidence type="ECO:0000256" key="3">
    <source>
        <dbReference type="SAM" id="SignalP"/>
    </source>
</evidence>
<evidence type="ECO:0008006" key="6">
    <source>
        <dbReference type="Google" id="ProtNLM"/>
    </source>
</evidence>
<dbReference type="InterPro" id="IPR000801">
    <property type="entry name" value="Esterase-like"/>
</dbReference>
<dbReference type="STRING" id="202950.GCA_001485005_00169"/>
<protein>
    <recommendedName>
        <fullName evidence="6">Alpha/beta hydrolase</fullName>
    </recommendedName>
</protein>
<evidence type="ECO:0000313" key="4">
    <source>
        <dbReference type="EMBL" id="CAG69020.1"/>
    </source>
</evidence>
<dbReference type="PANTHER" id="PTHR40841:SF2">
    <property type="entry name" value="SIDEROPHORE-DEGRADING ESTERASE (EUROFUNG)"/>
    <property type="match status" value="1"/>
</dbReference>
<dbReference type="PANTHER" id="PTHR40841">
    <property type="entry name" value="SIDEROPHORE TRIACETYLFUSARININE C ESTERASE"/>
    <property type="match status" value="1"/>
</dbReference>
<dbReference type="AlphaFoldDB" id="Q6FA93"/>
<dbReference type="eggNOG" id="COG2819">
    <property type="taxonomic scope" value="Bacteria"/>
</dbReference>
<evidence type="ECO:0000256" key="2">
    <source>
        <dbReference type="ARBA" id="ARBA00022801"/>
    </source>
</evidence>
<dbReference type="HOGENOM" id="CLU_039834_3_1_6"/>
<sequence>MNVPMISTHFKIFQSITTALTIGLCTQFSWAAPTKNTSSTLSPPFEQTSKGVSQQFILSSKYTPHHYLINLYIPNTPAPKTGYPVIYMLDGNAVFDSARNVAQAIDNGSGKMGLDPVVVVAIGYVGDSLFNAQQRALDYTPTAPTEKDKANPNYKYGGAEQFLKFIQTELKPQIFNRTRINIEQQTLFGHSFGGLFVLHTLFKQPNSFQRYVAASPSLWFDNNLLSREQQDWRKQSSTIKNPTYLLTTVGTAEGRDSQRSPNTASGRDFFAGFSRVNTNKLHSWHFYHPAEQHITNLYASIPKAMLLASCNSLANCQKLLDE</sequence>
<accession>Q6FA93</accession>
<keyword evidence="3" id="KW-0732">Signal</keyword>
<dbReference type="KEGG" id="aci:ACIAD2224"/>
<comment type="similarity">
    <text evidence="1">Belongs to the esterase D family.</text>
</comment>
<dbReference type="GO" id="GO:0016788">
    <property type="term" value="F:hydrolase activity, acting on ester bonds"/>
    <property type="evidence" value="ECO:0007669"/>
    <property type="project" value="TreeGrafter"/>
</dbReference>
<reference evidence="4 5" key="1">
    <citation type="journal article" date="2004" name="Nucleic Acids Res.">
        <title>Unique features revealed by the genome sequence of Acinetobacter sp. ADP1, a versatile and naturally transformation competent bacterium.</title>
        <authorList>
            <person name="Barbe V."/>
            <person name="Vallenet D."/>
            <person name="Fonknechten N."/>
            <person name="Kreimeyer A."/>
            <person name="Oztas S."/>
            <person name="Labarre L."/>
            <person name="Cruveiller S."/>
            <person name="Robert C."/>
            <person name="Duprat S."/>
            <person name="Wincker P."/>
            <person name="Ornston L.N."/>
            <person name="Weissenbach J."/>
            <person name="Marliere P."/>
            <person name="Cohen G.N."/>
            <person name="Medigue C."/>
        </authorList>
    </citation>
    <scope>NUCLEOTIDE SEQUENCE [LARGE SCALE GENOMIC DNA]</scope>
    <source>
        <strain evidence="5">ATCC 33305 / BD413 / ADP1</strain>
    </source>
</reference>
<evidence type="ECO:0000313" key="5">
    <source>
        <dbReference type="Proteomes" id="UP000000430"/>
    </source>
</evidence>
<dbReference type="InterPro" id="IPR029058">
    <property type="entry name" value="AB_hydrolase_fold"/>
</dbReference>
<name>Q6FA93_ACIAD</name>
<dbReference type="SUPFAM" id="SSF53474">
    <property type="entry name" value="alpha/beta-Hydrolases"/>
    <property type="match status" value="1"/>
</dbReference>
<dbReference type="Gene3D" id="3.40.50.1820">
    <property type="entry name" value="alpha/beta hydrolase"/>
    <property type="match status" value="1"/>
</dbReference>
<dbReference type="BioCyc" id="ASP62977:ACIAD_RS10190-MONOMER"/>
<dbReference type="ESTHER" id="aciad-q6fa93">
    <property type="family name" value="A85-IroE-IroD-Fes-Yiel"/>
</dbReference>
<proteinExistence type="inferred from homology"/>
<dbReference type="GeneID" id="45234556"/>
<dbReference type="RefSeq" id="WP_004927824.1">
    <property type="nucleotide sequence ID" value="NC_005966.1"/>
</dbReference>
<feature type="signal peptide" evidence="3">
    <location>
        <begin position="1"/>
        <end position="31"/>
    </location>
</feature>